<dbReference type="EMBL" id="BRYA01000261">
    <property type="protein sequence ID" value="GMI45692.1"/>
    <property type="molecule type" value="Genomic_DNA"/>
</dbReference>
<name>A0A9W7GKL7_9STRA</name>
<dbReference type="PANTHER" id="PTHR21540:SF0">
    <property type="entry name" value="PHD FAMILY PROTEIN"/>
    <property type="match status" value="1"/>
</dbReference>
<dbReference type="SUPFAM" id="SSF57850">
    <property type="entry name" value="RING/U-box"/>
    <property type="match status" value="1"/>
</dbReference>
<evidence type="ECO:0000313" key="4">
    <source>
        <dbReference type="EMBL" id="GMI45692.1"/>
    </source>
</evidence>
<dbReference type="CDD" id="cd16448">
    <property type="entry name" value="RING-H2"/>
    <property type="match status" value="1"/>
</dbReference>
<proteinExistence type="predicted"/>
<dbReference type="PROSITE" id="PS50089">
    <property type="entry name" value="ZF_RING_2"/>
    <property type="match status" value="1"/>
</dbReference>
<evidence type="ECO:0000256" key="1">
    <source>
        <dbReference type="PROSITE-ProRule" id="PRU00175"/>
    </source>
</evidence>
<evidence type="ECO:0000259" key="3">
    <source>
        <dbReference type="PROSITE" id="PS50966"/>
    </source>
</evidence>
<evidence type="ECO:0000259" key="2">
    <source>
        <dbReference type="PROSITE" id="PS50089"/>
    </source>
</evidence>
<dbReference type="InterPro" id="IPR001841">
    <property type="entry name" value="Znf_RING"/>
</dbReference>
<protein>
    <submittedName>
        <fullName evidence="4">Uncharacterized protein</fullName>
    </submittedName>
</protein>
<feature type="domain" description="SWIM-type" evidence="3">
    <location>
        <begin position="9"/>
        <end position="42"/>
    </location>
</feature>
<dbReference type="AlphaFoldDB" id="A0A9W7GKL7"/>
<keyword evidence="1" id="KW-0863">Zinc-finger</keyword>
<keyword evidence="1" id="KW-0862">Zinc</keyword>
<feature type="domain" description="RING-type" evidence="2">
    <location>
        <begin position="104"/>
        <end position="145"/>
    </location>
</feature>
<dbReference type="OrthoDB" id="2122982at2759"/>
<organism evidence="4 5">
    <name type="scientific">Triparma columacea</name>
    <dbReference type="NCBI Taxonomy" id="722753"/>
    <lineage>
        <taxon>Eukaryota</taxon>
        <taxon>Sar</taxon>
        <taxon>Stramenopiles</taxon>
        <taxon>Ochrophyta</taxon>
        <taxon>Bolidophyceae</taxon>
        <taxon>Parmales</taxon>
        <taxon>Triparmaceae</taxon>
        <taxon>Triparma</taxon>
    </lineage>
</organism>
<dbReference type="PROSITE" id="PS50966">
    <property type="entry name" value="ZF_SWIM"/>
    <property type="match status" value="1"/>
</dbReference>
<sequence>MLGSTGNVYEISISTTPSCTCPDYLKGNAPCKHIIYVLCKALGLSRDDPRIWQKALLEVELEDVLNSKVRKTAMASKSVIDAVSGKTASGRDCETTSPDTSGDCAICFDRLGSEKVETCLTCKGCIHAECMKKWLARNPTCPYCRAPWSDGKESKTINEGYSNYASVAGISRERDYDPDEWRRWAPWSNGKESKTINEGYSNYASVAGISRERDYDPDSWRRW</sequence>
<dbReference type="GO" id="GO:0008270">
    <property type="term" value="F:zinc ion binding"/>
    <property type="evidence" value="ECO:0007669"/>
    <property type="project" value="UniProtKB-KW"/>
</dbReference>
<dbReference type="Gene3D" id="3.30.40.10">
    <property type="entry name" value="Zinc/RING finger domain, C3HC4 (zinc finger)"/>
    <property type="match status" value="1"/>
</dbReference>
<reference evidence="5" key="1">
    <citation type="journal article" date="2023" name="Commun. Biol.">
        <title>Genome analysis of Parmales, the sister group of diatoms, reveals the evolutionary specialization of diatoms from phago-mixotrophs to photoautotrophs.</title>
        <authorList>
            <person name="Ban H."/>
            <person name="Sato S."/>
            <person name="Yoshikawa S."/>
            <person name="Yamada K."/>
            <person name="Nakamura Y."/>
            <person name="Ichinomiya M."/>
            <person name="Sato N."/>
            <person name="Blanc-Mathieu R."/>
            <person name="Endo H."/>
            <person name="Kuwata A."/>
            <person name="Ogata H."/>
        </authorList>
    </citation>
    <scope>NUCLEOTIDE SEQUENCE [LARGE SCALE GENOMIC DNA]</scope>
</reference>
<dbReference type="Pfam" id="PF13639">
    <property type="entry name" value="zf-RING_2"/>
    <property type="match status" value="1"/>
</dbReference>
<dbReference type="Pfam" id="PF04434">
    <property type="entry name" value="SWIM"/>
    <property type="match status" value="1"/>
</dbReference>
<dbReference type="PANTHER" id="PTHR21540">
    <property type="entry name" value="RING FINGER AND SWIM DOMAIN-CONTAINING PROTEIN 2"/>
    <property type="match status" value="1"/>
</dbReference>
<dbReference type="InterPro" id="IPR013083">
    <property type="entry name" value="Znf_RING/FYVE/PHD"/>
</dbReference>
<evidence type="ECO:0000313" key="5">
    <source>
        <dbReference type="Proteomes" id="UP001165065"/>
    </source>
</evidence>
<keyword evidence="5" id="KW-1185">Reference proteome</keyword>
<gene>
    <name evidence="4" type="ORF">TrCOL_g12957</name>
</gene>
<dbReference type="Proteomes" id="UP001165065">
    <property type="component" value="Unassembled WGS sequence"/>
</dbReference>
<comment type="caution">
    <text evidence="4">The sequence shown here is derived from an EMBL/GenBank/DDBJ whole genome shotgun (WGS) entry which is preliminary data.</text>
</comment>
<keyword evidence="1" id="KW-0479">Metal-binding</keyword>
<accession>A0A9W7GKL7</accession>
<dbReference type="InterPro" id="IPR039903">
    <property type="entry name" value="Zswim2"/>
</dbReference>
<dbReference type="InterPro" id="IPR007527">
    <property type="entry name" value="Znf_SWIM"/>
</dbReference>
<dbReference type="GO" id="GO:0061630">
    <property type="term" value="F:ubiquitin protein ligase activity"/>
    <property type="evidence" value="ECO:0007669"/>
    <property type="project" value="InterPro"/>
</dbReference>